<protein>
    <submittedName>
        <fullName evidence="2">Uncharacterized protein</fullName>
    </submittedName>
</protein>
<sequence>MRWRFDAGPSPAGAAVGDARRRRSRDDHGQRNSVLPHGAWCDGRPREPRRTRRRSSSGHGPIWTRSWLKLMRPQRLPRPLPSPRNRSTGSRSTPMATRVPSTNPRGVCSCRASTLTSTSARVHSAASRHGRVCGPVSTPPPSSSLGPGRPFPSRPPL</sequence>
<proteinExistence type="predicted"/>
<dbReference type="VEuPathDB" id="FungiDB:AMAG_09904"/>
<name>A0A0L0SPT6_ALLM3</name>
<feature type="compositionally biased region" description="Polar residues" evidence="1">
    <location>
        <begin position="87"/>
        <end position="104"/>
    </location>
</feature>
<feature type="compositionally biased region" description="Polar residues" evidence="1">
    <location>
        <begin position="111"/>
        <end position="121"/>
    </location>
</feature>
<feature type="region of interest" description="Disordered" evidence="1">
    <location>
        <begin position="1"/>
        <end position="157"/>
    </location>
</feature>
<accession>A0A0L0SPT6</accession>
<organism evidence="2 3">
    <name type="scientific">Allomyces macrogynus (strain ATCC 38327)</name>
    <name type="common">Allomyces javanicus var. macrogynus</name>
    <dbReference type="NCBI Taxonomy" id="578462"/>
    <lineage>
        <taxon>Eukaryota</taxon>
        <taxon>Fungi</taxon>
        <taxon>Fungi incertae sedis</taxon>
        <taxon>Blastocladiomycota</taxon>
        <taxon>Blastocladiomycetes</taxon>
        <taxon>Blastocladiales</taxon>
        <taxon>Blastocladiaceae</taxon>
        <taxon>Allomyces</taxon>
    </lineage>
</organism>
<evidence type="ECO:0000256" key="1">
    <source>
        <dbReference type="SAM" id="MobiDB-lite"/>
    </source>
</evidence>
<keyword evidence="3" id="KW-1185">Reference proteome</keyword>
<dbReference type="Proteomes" id="UP000054350">
    <property type="component" value="Unassembled WGS sequence"/>
</dbReference>
<evidence type="ECO:0000313" key="3">
    <source>
        <dbReference type="Proteomes" id="UP000054350"/>
    </source>
</evidence>
<dbReference type="AlphaFoldDB" id="A0A0L0SPT6"/>
<reference evidence="2 3" key="1">
    <citation type="submission" date="2009-11" db="EMBL/GenBank/DDBJ databases">
        <title>Annotation of Allomyces macrogynus ATCC 38327.</title>
        <authorList>
            <consortium name="The Broad Institute Genome Sequencing Platform"/>
            <person name="Russ C."/>
            <person name="Cuomo C."/>
            <person name="Burger G."/>
            <person name="Gray M.W."/>
            <person name="Holland P.W.H."/>
            <person name="King N."/>
            <person name="Lang F.B.F."/>
            <person name="Roger A.J."/>
            <person name="Ruiz-Trillo I."/>
            <person name="Young S.K."/>
            <person name="Zeng Q."/>
            <person name="Gargeya S."/>
            <person name="Fitzgerald M."/>
            <person name="Haas B."/>
            <person name="Abouelleil A."/>
            <person name="Alvarado L."/>
            <person name="Arachchi H.M."/>
            <person name="Berlin A."/>
            <person name="Chapman S.B."/>
            <person name="Gearin G."/>
            <person name="Goldberg J."/>
            <person name="Griggs A."/>
            <person name="Gujja S."/>
            <person name="Hansen M."/>
            <person name="Heiman D."/>
            <person name="Howarth C."/>
            <person name="Larimer J."/>
            <person name="Lui A."/>
            <person name="MacDonald P.J.P."/>
            <person name="McCowen C."/>
            <person name="Montmayeur A."/>
            <person name="Murphy C."/>
            <person name="Neiman D."/>
            <person name="Pearson M."/>
            <person name="Priest M."/>
            <person name="Roberts A."/>
            <person name="Saif S."/>
            <person name="Shea T."/>
            <person name="Sisk P."/>
            <person name="Stolte C."/>
            <person name="Sykes S."/>
            <person name="Wortman J."/>
            <person name="Nusbaum C."/>
            <person name="Birren B."/>
        </authorList>
    </citation>
    <scope>NUCLEOTIDE SEQUENCE [LARGE SCALE GENOMIC DNA]</scope>
    <source>
        <strain evidence="2 3">ATCC 38327</strain>
    </source>
</reference>
<evidence type="ECO:0000313" key="2">
    <source>
        <dbReference type="EMBL" id="KNE64543.1"/>
    </source>
</evidence>
<gene>
    <name evidence="2" type="ORF">AMAG_09904</name>
</gene>
<dbReference type="EMBL" id="GG745345">
    <property type="protein sequence ID" value="KNE64543.1"/>
    <property type="molecule type" value="Genomic_DNA"/>
</dbReference>
<reference evidence="3" key="2">
    <citation type="submission" date="2009-11" db="EMBL/GenBank/DDBJ databases">
        <title>The Genome Sequence of Allomyces macrogynus strain ATCC 38327.</title>
        <authorList>
            <consortium name="The Broad Institute Genome Sequencing Platform"/>
            <person name="Russ C."/>
            <person name="Cuomo C."/>
            <person name="Shea T."/>
            <person name="Young S.K."/>
            <person name="Zeng Q."/>
            <person name="Koehrsen M."/>
            <person name="Haas B."/>
            <person name="Borodovsky M."/>
            <person name="Guigo R."/>
            <person name="Alvarado L."/>
            <person name="Berlin A."/>
            <person name="Borenstein D."/>
            <person name="Chen Z."/>
            <person name="Engels R."/>
            <person name="Freedman E."/>
            <person name="Gellesch M."/>
            <person name="Goldberg J."/>
            <person name="Griggs A."/>
            <person name="Gujja S."/>
            <person name="Heiman D."/>
            <person name="Hepburn T."/>
            <person name="Howarth C."/>
            <person name="Jen D."/>
            <person name="Larson L."/>
            <person name="Lewis B."/>
            <person name="Mehta T."/>
            <person name="Park D."/>
            <person name="Pearson M."/>
            <person name="Roberts A."/>
            <person name="Saif S."/>
            <person name="Shenoy N."/>
            <person name="Sisk P."/>
            <person name="Stolte C."/>
            <person name="Sykes S."/>
            <person name="Walk T."/>
            <person name="White J."/>
            <person name="Yandava C."/>
            <person name="Burger G."/>
            <person name="Gray M.W."/>
            <person name="Holland P.W.H."/>
            <person name="King N."/>
            <person name="Lang F.B.F."/>
            <person name="Roger A.J."/>
            <person name="Ruiz-Trillo I."/>
            <person name="Lander E."/>
            <person name="Nusbaum C."/>
        </authorList>
    </citation>
    <scope>NUCLEOTIDE SEQUENCE [LARGE SCALE GENOMIC DNA]</scope>
    <source>
        <strain evidence="3">ATCC 38327</strain>
    </source>
</reference>